<evidence type="ECO:0000256" key="1">
    <source>
        <dbReference type="ARBA" id="ARBA00022450"/>
    </source>
</evidence>
<dbReference type="Pfam" id="PF00698">
    <property type="entry name" value="Acyl_transf_1"/>
    <property type="match status" value="1"/>
</dbReference>
<keyword evidence="3" id="KW-0808">Transferase</keyword>
<dbReference type="Proteomes" id="UP000050544">
    <property type="component" value="Unassembled WGS sequence"/>
</dbReference>
<gene>
    <name evidence="9" type="ORF">SE15_10295</name>
</gene>
<dbReference type="Gene3D" id="3.40.50.720">
    <property type="entry name" value="NAD(P)-binding Rossmann-like Domain"/>
    <property type="match status" value="1"/>
</dbReference>
<feature type="compositionally biased region" description="Basic and acidic residues" evidence="5">
    <location>
        <begin position="1938"/>
        <end position="1950"/>
    </location>
</feature>
<dbReference type="Pfam" id="PF08659">
    <property type="entry name" value="KR"/>
    <property type="match status" value="1"/>
</dbReference>
<dbReference type="InterPro" id="IPR057326">
    <property type="entry name" value="KR_dom"/>
</dbReference>
<dbReference type="PATRIC" id="fig|869279.4.peg.1671"/>
<dbReference type="Gene3D" id="3.30.70.250">
    <property type="entry name" value="Malonyl-CoA ACP transacylase, ACP-binding"/>
    <property type="match status" value="1"/>
</dbReference>
<feature type="compositionally biased region" description="Polar residues" evidence="5">
    <location>
        <begin position="1534"/>
        <end position="1546"/>
    </location>
</feature>
<evidence type="ECO:0000259" key="6">
    <source>
        <dbReference type="PROSITE" id="PS50075"/>
    </source>
</evidence>
<feature type="domain" description="Carrier" evidence="6">
    <location>
        <begin position="1583"/>
        <end position="1662"/>
    </location>
</feature>
<feature type="region of interest" description="Disordered" evidence="5">
    <location>
        <begin position="1937"/>
        <end position="1956"/>
    </location>
</feature>
<evidence type="ECO:0000256" key="2">
    <source>
        <dbReference type="ARBA" id="ARBA00022553"/>
    </source>
</evidence>
<dbReference type="PROSITE" id="PS52019">
    <property type="entry name" value="PKS_MFAS_DH"/>
    <property type="match status" value="1"/>
</dbReference>
<comment type="caution">
    <text evidence="9">The sequence shown here is derived from an EMBL/GenBank/DDBJ whole genome shotgun (WGS) entry which is preliminary data.</text>
</comment>
<feature type="compositionally biased region" description="Polar residues" evidence="5">
    <location>
        <begin position="1675"/>
        <end position="1684"/>
    </location>
</feature>
<dbReference type="InterPro" id="IPR036291">
    <property type="entry name" value="NAD(P)-bd_dom_sf"/>
</dbReference>
<dbReference type="InterPro" id="IPR042104">
    <property type="entry name" value="PKS_dehydratase_sf"/>
</dbReference>
<comment type="caution">
    <text evidence="4">Lacks conserved residue(s) required for the propagation of feature annotation.</text>
</comment>
<dbReference type="EMBL" id="LGKO01000005">
    <property type="protein sequence ID" value="KPL82519.1"/>
    <property type="molecule type" value="Genomic_DNA"/>
</dbReference>
<dbReference type="SMART" id="SM00825">
    <property type="entry name" value="PKS_KS"/>
    <property type="match status" value="1"/>
</dbReference>
<dbReference type="SUPFAM" id="SSF55048">
    <property type="entry name" value="Probable ACP-binding domain of malonyl-CoA ACP transacylase"/>
    <property type="match status" value="1"/>
</dbReference>
<dbReference type="InterPro" id="IPR050091">
    <property type="entry name" value="PKS_NRPS_Biosynth_Enz"/>
</dbReference>
<dbReference type="Pfam" id="PF00109">
    <property type="entry name" value="ketoacyl-synt"/>
    <property type="match status" value="2"/>
</dbReference>
<evidence type="ECO:0000259" key="7">
    <source>
        <dbReference type="PROSITE" id="PS52004"/>
    </source>
</evidence>
<feature type="region of interest" description="C-terminal hotdog fold" evidence="4">
    <location>
        <begin position="2661"/>
        <end position="2796"/>
    </location>
</feature>
<feature type="region of interest" description="Disordered" evidence="5">
    <location>
        <begin position="1666"/>
        <end position="1697"/>
    </location>
</feature>
<dbReference type="SUPFAM" id="SSF47336">
    <property type="entry name" value="ACP-like"/>
    <property type="match status" value="3"/>
</dbReference>
<name>A0A0P6XH09_9CHLR</name>
<dbReference type="Gene3D" id="1.10.1200.10">
    <property type="entry name" value="ACP-like"/>
    <property type="match status" value="3"/>
</dbReference>
<dbReference type="Pfam" id="PF14765">
    <property type="entry name" value="PS-DH"/>
    <property type="match status" value="1"/>
</dbReference>
<feature type="domain" description="Ketosynthase family 3 (KS3)" evidence="7">
    <location>
        <begin position="976"/>
        <end position="1484"/>
    </location>
</feature>
<dbReference type="PROSITE" id="PS00606">
    <property type="entry name" value="KS3_1"/>
    <property type="match status" value="1"/>
</dbReference>
<dbReference type="SMART" id="SM00827">
    <property type="entry name" value="PKS_AT"/>
    <property type="match status" value="1"/>
</dbReference>
<dbReference type="Pfam" id="PF00550">
    <property type="entry name" value="PP-binding"/>
    <property type="match status" value="3"/>
</dbReference>
<dbReference type="Gene3D" id="3.40.366.10">
    <property type="entry name" value="Malonyl-Coenzyme A Acyl Carrier Protein, domain 2"/>
    <property type="match status" value="1"/>
</dbReference>
<dbReference type="InterPro" id="IPR016039">
    <property type="entry name" value="Thiolase-like"/>
</dbReference>
<dbReference type="STRING" id="869279.SE15_10295"/>
<dbReference type="Gene3D" id="3.40.47.10">
    <property type="match status" value="2"/>
</dbReference>
<dbReference type="Pfam" id="PF16197">
    <property type="entry name" value="KAsynt_C_assoc"/>
    <property type="match status" value="1"/>
</dbReference>
<keyword evidence="10" id="KW-1185">Reference proteome</keyword>
<protein>
    <recommendedName>
        <fullName evidence="11">Beta-ketoacyl synthase</fullName>
    </recommendedName>
</protein>
<accession>A0A0P6XH09</accession>
<feature type="region of interest" description="N-terminal hotdog fold" evidence="4">
    <location>
        <begin position="2507"/>
        <end position="2646"/>
    </location>
</feature>
<dbReference type="CDD" id="cd00833">
    <property type="entry name" value="PKS"/>
    <property type="match status" value="1"/>
</dbReference>
<dbReference type="InterPro" id="IPR049551">
    <property type="entry name" value="PKS_DH_C"/>
</dbReference>
<evidence type="ECO:0000256" key="3">
    <source>
        <dbReference type="ARBA" id="ARBA00022679"/>
    </source>
</evidence>
<dbReference type="SUPFAM" id="SSF52151">
    <property type="entry name" value="FabD/lysophospholipase-like"/>
    <property type="match status" value="1"/>
</dbReference>
<dbReference type="InterPro" id="IPR014031">
    <property type="entry name" value="Ketoacyl_synth_C"/>
</dbReference>
<evidence type="ECO:0000256" key="5">
    <source>
        <dbReference type="SAM" id="MobiDB-lite"/>
    </source>
</evidence>
<evidence type="ECO:0000313" key="10">
    <source>
        <dbReference type="Proteomes" id="UP000050544"/>
    </source>
</evidence>
<dbReference type="SMART" id="SM00822">
    <property type="entry name" value="PKS_KR"/>
    <property type="match status" value="1"/>
</dbReference>
<dbReference type="InterPro" id="IPR001227">
    <property type="entry name" value="Ac_transferase_dom_sf"/>
</dbReference>
<dbReference type="InterPro" id="IPR009081">
    <property type="entry name" value="PP-bd_ACP"/>
</dbReference>
<dbReference type="PANTHER" id="PTHR43775">
    <property type="entry name" value="FATTY ACID SYNTHASE"/>
    <property type="match status" value="1"/>
</dbReference>
<dbReference type="GO" id="GO:0006633">
    <property type="term" value="P:fatty acid biosynthetic process"/>
    <property type="evidence" value="ECO:0007669"/>
    <property type="project" value="InterPro"/>
</dbReference>
<feature type="domain" description="PKS/mFAS DH" evidence="8">
    <location>
        <begin position="2507"/>
        <end position="2796"/>
    </location>
</feature>
<feature type="region of interest" description="Disordered" evidence="5">
    <location>
        <begin position="1524"/>
        <end position="1574"/>
    </location>
</feature>
<proteinExistence type="predicted"/>
<dbReference type="InterPro" id="IPR020841">
    <property type="entry name" value="PKS_Beta-ketoAc_synthase_dom"/>
</dbReference>
<evidence type="ECO:0000259" key="8">
    <source>
        <dbReference type="PROSITE" id="PS52019"/>
    </source>
</evidence>
<dbReference type="PROSITE" id="PS50075">
    <property type="entry name" value="CARRIER"/>
    <property type="match status" value="3"/>
</dbReference>
<sequence length="2810" mass="305760">MSETKAVAIVGVGAILPDAPDAPTFWQNIKQGRYSVTEVPRERWDPDLYYDPDPRVPDKTYTKIGAWVREFHFEPLKWGIPIPPNVLAVMDNTQKWAIAAAREALLDYGFPQRPLDPTRVAVILGNSMAGENQYNTSFRVRLPEYLEALRELEVFRDLPPDVQRTLLEGVAAKIRAKLPPITEDTMPGELANIIAGRVANVFNFSGANFVTDAACASSLAALQAAIEGLNAYQFDAVLTGGVDGNMSIDAYVKFCKIGALSPDGSRPFAEGANGFVMGEGAAVFLLKRLADAERDGDKIYAVIRGVGSSSDGRGKGITAPNPTGQQRAIERAWKNAGLSPATATLIEAHGTSTRVGDVVEVNSLNAIFDPFDLPVASIALGSVKSNIGHLKSAAGAAALLKVAYALHEKVLPPSINFTRPNPNIDFDHLPFYVITELRPWERPRGEIRRAGISSFGFGGTNFHAVVEEYVPGLLTSERKVFPAVAVAQAEIPAEASAVSVFEGLPTFRGLFVVGAPERAALISRLQKVLEEARAGRMPAWRTPPLDEVRYPERIALDYADAADLAKRVEKALAALERDAPDTWQALAGQGIYRGRGAPGKVAFLFPGQGSQYVNMLRDLYELEPIVAETFREADAVMTPILGRPLSAYIFVEDGDERLKQAESELRNTIVTQPAMLTANVALLRLLAKYGFPPDMAIGHSLGEYAALVAAGALPFAEALEIVSARGREMARVSMADNGCMAAVSAPPEAIERILSQVPGYVVIANYNSPLQSVIGGATPAVEAALEALQAAGYQAVKIPVSHAFHTQIVGPASEPLRQVIARMHLQPPRIPVISNVTGEFYPSDREAMLDLLARQVASPVQFIRGVQTLYAQGARIFVEVGPKRVLAGLASDILREKASEVLILATNHPRKGGPASFNEALAGLFAAGVLPRGVEERALPVQITPIPEAAPRLTSEPPVPQVAPAILVKEGRLPLTGSVVISGAGLGLPGRQRAVFADDNVERLLRGEIMIEPLPLEVRQSLLQRRIIRLIKSDNGAEVQPVEDLEQTVKLAGQRGQFDLSEDFGVPEERVEALDISTQLAIAAGIEALRDAGIPLVMHYRPTSVGTYLPDRWRLPPALADETGVIFASAFPGLAELARELEDYHQYQSLKTQLETLQALAAQLGSAPPEMLAFLKAQMADLERRLADRDYHLDRRLVFRVLTMGHSQFAEYIGARGPNTHVNAACASTTHALALAEDWIRQGRCRRVIIIAGDDVTSNPLMSWIGASLMASGAATIEGDLRQAVLPFDRRRNGMIMGMGAAALVVESEDAVRERGMRGICEVLATDIANSAYHGTRLDVTHVSEIMERLVGTAERRFGLNRAEMAPYMVFVSHETYTPARGGSASAEIRALRYVFGDHANRILIANTKGYTGHTMGVGVEDVLAVKALQYGRVPPIANIDNGFEPDPELGDLNLSRGGTFPLRYALRLGAGFGSQVAMALLRRINGGDERVNPTVYRRWLADLAGYEQAELEVVKRTLRIRHAGPPQRPPLQSRWQYGQGPTQWAETPAAENPVSSSQPGAFSSPREEVAFEGTGGPAVTVPEEGQVAEFLLNLVSEKTGYPREMLDLDLDLEADLGIDTVKQAELFASVREQYGIPRREDLRLVDYNTLRKVIAFVRESLSNLPSASAPLPQGDQNDGSSPMASVEVGAGETPPISPAMKPALPDEEEIRAVLVALVSEKTGYPPDMLDLDLDLEADLGIDTVKQAELFAAVRERYGIPRREDLRLVDYNTLRKVIGFVRESLMAQSEWSGAQPSTMPAEQPTQSVSPEVLELVTARVGYPVEHLPVQTEPPASYSVEVHSSSSGQAGSISLDEERIRAFVLSLVSEKTGYPQEMLDLDLDLEADLGIDTVKQAELFASVREQYGIPRREDLRLGDYNTLRKVIAFVQESLQALQEAERQPTEKRETADLSSLPVSDEVESPILEEARDEAPGSGIIRRRVPRAVLRPKAVLCQPTGISLSAGMRVVIVGDQSGVGVALARRLRGHKVKVLLLPGDSPEQVLSQVRQWVEEAPVNGLFFLPGLDVEPALEDMDAERWNVEVHRRAHMLFDLLQVITGEPFLIAATRLDGLHGFSGAPLASPLGGMISGLVKAVSWERANALVKVVDFTPRAEPATIAAQLIEELLYDPGVVEIGRCDEQRYGVTVVEAPLGETQSFNLGDKPVFLITGGSGGITRAVVRDLARKTRGVFYLVGRSSLPDPENPDLLMLRQDRAALRQTLLKRLAARGERPSLAEVEQHLAALERAEGTLKLLEEVRTWGAEITYIPADVTDAQAVESVVRRVAQEQGRLDVLIHAAGVERSRRLESKPPEEFAQILAVKAAGFYHLYKGLQRHGLWPRALVVFTSIAGRFGNAGQVDYCAGNDFLAKMMLALRHHPSGIKTLALDWGAWAEVGMASRGYVPEIMRRAGIDLMPPEEAAAHVLRELLGNPGQAEVVLAGSLGVLTLPRRDQDGLDLEALNRTLGGHLNILPGILTRYDRWEGAHFEVELDPQQTPYLYDHALNGIPLLPAVMGLEGFAAAALRWASLAGEKPVWRVKGFSEVQFMAPLKFYRSQPRRFAITIQMMHDGEGLTAHAVLESSLNRPGMGAQTLRHFAANVHLVSGEYEAEPQKITLPLWEESKAVKREAIYALFFHGPAFQVLEAAQVEAERSVGRLQTDLPTLGAVSLVTAPHLLELVLQTAAAWEVAQDGVLALPSGAERIVYHARTWQEPVWVEVTPSSSQERRFNARVLDAQGHLILEVEGCRTARLPYAAEAPLVAPFRINLGRGG</sequence>
<keyword evidence="1" id="KW-0596">Phosphopantetheine</keyword>
<dbReference type="SUPFAM" id="SSF51735">
    <property type="entry name" value="NAD(P)-binding Rossmann-fold domains"/>
    <property type="match status" value="2"/>
</dbReference>
<dbReference type="CDD" id="cd08953">
    <property type="entry name" value="KR_2_SDR_x"/>
    <property type="match status" value="1"/>
</dbReference>
<dbReference type="InterPro" id="IPR013968">
    <property type="entry name" value="PKS_KR"/>
</dbReference>
<dbReference type="Gene3D" id="3.10.129.110">
    <property type="entry name" value="Polyketide synthase dehydratase"/>
    <property type="match status" value="1"/>
</dbReference>
<dbReference type="InterPro" id="IPR014043">
    <property type="entry name" value="Acyl_transferase_dom"/>
</dbReference>
<evidence type="ECO:0008006" key="11">
    <source>
        <dbReference type="Google" id="ProtNLM"/>
    </source>
</evidence>
<dbReference type="GO" id="GO:0004312">
    <property type="term" value="F:fatty acid synthase activity"/>
    <property type="evidence" value="ECO:0007669"/>
    <property type="project" value="TreeGrafter"/>
</dbReference>
<dbReference type="PROSITE" id="PS52004">
    <property type="entry name" value="KS3_2"/>
    <property type="match status" value="2"/>
</dbReference>
<evidence type="ECO:0000313" key="9">
    <source>
        <dbReference type="EMBL" id="KPL82519.1"/>
    </source>
</evidence>
<feature type="domain" description="Ketosynthase family 3 (KS3)" evidence="7">
    <location>
        <begin position="4"/>
        <end position="468"/>
    </location>
</feature>
<dbReference type="InterPro" id="IPR016035">
    <property type="entry name" value="Acyl_Trfase/lysoPLipase"/>
</dbReference>
<feature type="domain" description="Carrier" evidence="6">
    <location>
        <begin position="1706"/>
        <end position="1785"/>
    </location>
</feature>
<reference evidence="9 10" key="1">
    <citation type="submission" date="2015-07" db="EMBL/GenBank/DDBJ databases">
        <title>Whole genome sequence of Thermanaerothrix daxensis DSM 23592.</title>
        <authorList>
            <person name="Hemp J."/>
            <person name="Ward L.M."/>
            <person name="Pace L.A."/>
            <person name="Fischer W.W."/>
        </authorList>
    </citation>
    <scope>NUCLEOTIDE SEQUENCE [LARGE SCALE GENOMIC DNA]</scope>
    <source>
        <strain evidence="9 10">GNS-1</strain>
    </source>
</reference>
<dbReference type="InterPro" id="IPR018201">
    <property type="entry name" value="Ketoacyl_synth_AS"/>
</dbReference>
<evidence type="ECO:0000256" key="4">
    <source>
        <dbReference type="PROSITE-ProRule" id="PRU01363"/>
    </source>
</evidence>
<dbReference type="InterPro" id="IPR036736">
    <property type="entry name" value="ACP-like_sf"/>
</dbReference>
<dbReference type="InterPro" id="IPR049900">
    <property type="entry name" value="PKS_mFAS_DH"/>
</dbReference>
<dbReference type="SUPFAM" id="SSF53901">
    <property type="entry name" value="Thiolase-like"/>
    <property type="match status" value="2"/>
</dbReference>
<feature type="domain" description="Carrier" evidence="6">
    <location>
        <begin position="1850"/>
        <end position="1933"/>
    </location>
</feature>
<dbReference type="GO" id="GO:0004315">
    <property type="term" value="F:3-oxoacyl-[acyl-carrier-protein] synthase activity"/>
    <property type="evidence" value="ECO:0007669"/>
    <property type="project" value="InterPro"/>
</dbReference>
<dbReference type="Pfam" id="PF02801">
    <property type="entry name" value="Ketoacyl-synt_C"/>
    <property type="match status" value="2"/>
</dbReference>
<dbReference type="InterPro" id="IPR032821">
    <property type="entry name" value="PKS_assoc"/>
</dbReference>
<keyword evidence="2" id="KW-0597">Phosphoprotein</keyword>
<dbReference type="RefSeq" id="WP_054522019.1">
    <property type="nucleotide sequence ID" value="NZ_LGKO01000005.1"/>
</dbReference>
<dbReference type="InterPro" id="IPR016036">
    <property type="entry name" value="Malonyl_transacylase_ACP-bd"/>
</dbReference>
<dbReference type="PANTHER" id="PTHR43775:SF51">
    <property type="entry name" value="INACTIVE PHENOLPHTHIOCEROL SYNTHESIS POLYKETIDE SYNTHASE TYPE I PKS1-RELATED"/>
    <property type="match status" value="1"/>
</dbReference>
<dbReference type="InterPro" id="IPR014030">
    <property type="entry name" value="Ketoacyl_synth_N"/>
</dbReference>
<organism evidence="9 10">
    <name type="scientific">Thermanaerothrix daxensis</name>
    <dbReference type="NCBI Taxonomy" id="869279"/>
    <lineage>
        <taxon>Bacteria</taxon>
        <taxon>Bacillati</taxon>
        <taxon>Chloroflexota</taxon>
        <taxon>Anaerolineae</taxon>
        <taxon>Anaerolineales</taxon>
        <taxon>Anaerolineaceae</taxon>
        <taxon>Thermanaerothrix</taxon>
    </lineage>
</organism>